<name>A0A2B4S1T0_STYPI</name>
<evidence type="ECO:0000313" key="2">
    <source>
        <dbReference type="EMBL" id="PFX22750.1"/>
    </source>
</evidence>
<organism evidence="2 3">
    <name type="scientific">Stylophora pistillata</name>
    <name type="common">Smooth cauliflower coral</name>
    <dbReference type="NCBI Taxonomy" id="50429"/>
    <lineage>
        <taxon>Eukaryota</taxon>
        <taxon>Metazoa</taxon>
        <taxon>Cnidaria</taxon>
        <taxon>Anthozoa</taxon>
        <taxon>Hexacorallia</taxon>
        <taxon>Scleractinia</taxon>
        <taxon>Astrocoeniina</taxon>
        <taxon>Pocilloporidae</taxon>
        <taxon>Stylophora</taxon>
    </lineage>
</organism>
<accession>A0A2B4S1T0</accession>
<comment type="caution">
    <text evidence="2">The sequence shown here is derived from an EMBL/GenBank/DDBJ whole genome shotgun (WGS) entry which is preliminary data.</text>
</comment>
<evidence type="ECO:0000313" key="3">
    <source>
        <dbReference type="Proteomes" id="UP000225706"/>
    </source>
</evidence>
<dbReference type="OrthoDB" id="10040854at2759"/>
<gene>
    <name evidence="2" type="primary">TTC28</name>
    <name evidence="2" type="ORF">AWC38_SpisGene12710</name>
</gene>
<dbReference type="InterPro" id="IPR019734">
    <property type="entry name" value="TPR_rpt"/>
</dbReference>
<dbReference type="SMART" id="SM00028">
    <property type="entry name" value="TPR"/>
    <property type="match status" value="3"/>
</dbReference>
<dbReference type="PANTHER" id="PTHR10098:SF108">
    <property type="entry name" value="TETRATRICOPEPTIDE REPEAT PROTEIN 28"/>
    <property type="match status" value="1"/>
</dbReference>
<feature type="repeat" description="TPR" evidence="1">
    <location>
        <begin position="328"/>
        <end position="361"/>
    </location>
</feature>
<dbReference type="AlphaFoldDB" id="A0A2B4S1T0"/>
<dbReference type="Pfam" id="PF13424">
    <property type="entry name" value="TPR_12"/>
    <property type="match status" value="2"/>
</dbReference>
<dbReference type="PROSITE" id="PS50005">
    <property type="entry name" value="TPR"/>
    <property type="match status" value="2"/>
</dbReference>
<dbReference type="SUPFAM" id="SSF48452">
    <property type="entry name" value="TPR-like"/>
    <property type="match status" value="1"/>
</dbReference>
<dbReference type="InterPro" id="IPR011990">
    <property type="entry name" value="TPR-like_helical_dom_sf"/>
</dbReference>
<dbReference type="STRING" id="50429.A0A2B4S1T0"/>
<proteinExistence type="predicted"/>
<reference evidence="3" key="1">
    <citation type="journal article" date="2017" name="bioRxiv">
        <title>Comparative analysis of the genomes of Stylophora pistillata and Acropora digitifera provides evidence for extensive differences between species of corals.</title>
        <authorList>
            <person name="Voolstra C.R."/>
            <person name="Li Y."/>
            <person name="Liew Y.J."/>
            <person name="Baumgarten S."/>
            <person name="Zoccola D."/>
            <person name="Flot J.-F."/>
            <person name="Tambutte S."/>
            <person name="Allemand D."/>
            <person name="Aranda M."/>
        </authorList>
    </citation>
    <scope>NUCLEOTIDE SEQUENCE [LARGE SCALE GENOMIC DNA]</scope>
</reference>
<sequence>MREKKLVEGDIKSYSWCQLKAIAKDNKISAVKLKEELYNDLRKRGLVEDELMAPKITIYNIEDCLLTKDQLISIAMSYKNPPIVGMYKMKKKELYYLLKKRGWDAESAKDHLFILDKKVRAVIVTELLTVIKAIMDTTEEESTKLAIKIGLAVAIFLLNTGLTIKVIELYQECSILLNDGSLGADCSVAKSFDERIRTTMKRAWLTMCNSSGFREYFRELLLHAETRIKEAKSFFELAVNIMKMTGKRQGEAKYYGELLSSGEHDNGKQCLEIAIEINMQLCDKSCVAENYRKLGLLFYKLGKYKKAREYMEKALTIQIEIADTNGEATIYGKLGELFLSLGQYEKAREYVEKALTIQIEIGDRNGEASSYGNLRALFQLVGNNEKAREYLEKAVTIKIELATEMETSENCSNRSAIMRKPENTFRKHSL</sequence>
<keyword evidence="1" id="KW-0802">TPR repeat</keyword>
<keyword evidence="3" id="KW-1185">Reference proteome</keyword>
<dbReference type="PROSITE" id="PS50293">
    <property type="entry name" value="TPR_REGION"/>
    <property type="match status" value="2"/>
</dbReference>
<evidence type="ECO:0000256" key="1">
    <source>
        <dbReference type="PROSITE-ProRule" id="PRU00339"/>
    </source>
</evidence>
<dbReference type="Proteomes" id="UP000225706">
    <property type="component" value="Unassembled WGS sequence"/>
</dbReference>
<dbReference type="Gene3D" id="1.25.40.10">
    <property type="entry name" value="Tetratricopeptide repeat domain"/>
    <property type="match status" value="1"/>
</dbReference>
<protein>
    <submittedName>
        <fullName evidence="2">Tetratricopeptide repeat protein 28</fullName>
    </submittedName>
</protein>
<feature type="repeat" description="TPR" evidence="1">
    <location>
        <begin position="288"/>
        <end position="321"/>
    </location>
</feature>
<dbReference type="EMBL" id="LSMT01000230">
    <property type="protein sequence ID" value="PFX22750.1"/>
    <property type="molecule type" value="Genomic_DNA"/>
</dbReference>
<dbReference type="PANTHER" id="PTHR10098">
    <property type="entry name" value="RAPSYN-RELATED"/>
    <property type="match status" value="1"/>
</dbReference>